<evidence type="ECO:0000259" key="9">
    <source>
        <dbReference type="Pfam" id="PF06738"/>
    </source>
</evidence>
<keyword evidence="4 8" id="KW-1133">Transmembrane helix</keyword>
<comment type="subcellular location">
    <subcellularLocation>
        <location evidence="1">Cell membrane</location>
        <topology evidence="1">Multi-pass membrane protein</topology>
    </subcellularLocation>
</comment>
<evidence type="ECO:0000256" key="3">
    <source>
        <dbReference type="ARBA" id="ARBA00022692"/>
    </source>
</evidence>
<gene>
    <name evidence="11" type="ORF">SAMN05421878_101219</name>
</gene>
<evidence type="ECO:0000256" key="1">
    <source>
        <dbReference type="ARBA" id="ARBA00004651"/>
    </source>
</evidence>
<dbReference type="GO" id="GO:0005886">
    <property type="term" value="C:plasma membrane"/>
    <property type="evidence" value="ECO:0007669"/>
    <property type="project" value="UniProtKB-SubCell"/>
</dbReference>
<sequence length="615" mass="65379">MRRRSVILYSHALLTLGGRRFEYSGSRYTKNPLTCEGSAQGAGNGAYALANYEYENIRHGLRIPQGPARATKMRFRLTIWPRLGRAELTTGLFDCSIRRAGRSTMVSVETMPEPENTNGSYPTAHHVVRSARLAHQSRAVLRLGMLLLAAGASAYRVKHAMQQLAVALGIEDTHAAVTFTEITLTCYAGGTFRTETAEQRAMGTNAERIDTLVNWVNSLPPAILVEDANAYIDQVSASPPRYGRALLMLITGFACACFCFLNRGGIVECSTVFFAAAAGQFLRSTLMRRLWNTFGVWFLCGLLSCGIYVGLVACGVHFGWISAAHQAGVVSSILFLIPGFPLVTALLDLLRADFTAGLTRVTYVSILLLAAATAVWSIVTLFSWETAATSGYELPGGVLWAARFGATFVASFGFAMLFQANPAASALAGLNAALINPVRLYAQDAGVMPAFACLIAALAAGLFAHALSLRTRHSRVSLSVPSVVVMIPGTAIMRATRDLVDGNTVAALSSWVQELLAIGAIGVGLAAARMFTDRTWLMEPPHSLVGPLGDSRTTLTPAVLAHVRACNASGVPGRRAAASRANTAHNAQDNAGPAPESEADVTAPDSSGGPRCKNA</sequence>
<feature type="domain" description="Threonine/Serine exporter ThrE" evidence="10">
    <location>
        <begin position="406"/>
        <end position="529"/>
    </location>
</feature>
<feature type="transmembrane region" description="Helical" evidence="8">
    <location>
        <begin position="242"/>
        <end position="261"/>
    </location>
</feature>
<keyword evidence="2" id="KW-1003">Cell membrane</keyword>
<keyword evidence="12" id="KW-1185">Reference proteome</keyword>
<accession>A0A1G6ZQP3</accession>
<feature type="transmembrane region" description="Helical" evidence="8">
    <location>
        <begin position="448"/>
        <end position="469"/>
    </location>
</feature>
<evidence type="ECO:0000256" key="7">
    <source>
        <dbReference type="SAM" id="MobiDB-lite"/>
    </source>
</evidence>
<evidence type="ECO:0000259" key="10">
    <source>
        <dbReference type="Pfam" id="PF12821"/>
    </source>
</evidence>
<dbReference type="PANTHER" id="PTHR34390">
    <property type="entry name" value="UPF0442 PROTEIN YJJB-RELATED"/>
    <property type="match status" value="1"/>
</dbReference>
<feature type="transmembrane region" description="Helical" evidence="8">
    <location>
        <begin position="515"/>
        <end position="532"/>
    </location>
</feature>
<dbReference type="InterPro" id="IPR024528">
    <property type="entry name" value="ThrE_2"/>
</dbReference>
<organism evidence="11 12">
    <name type="scientific">Actinobaculum suis</name>
    <dbReference type="NCBI Taxonomy" id="1657"/>
    <lineage>
        <taxon>Bacteria</taxon>
        <taxon>Bacillati</taxon>
        <taxon>Actinomycetota</taxon>
        <taxon>Actinomycetes</taxon>
        <taxon>Actinomycetales</taxon>
        <taxon>Actinomycetaceae</taxon>
        <taxon>Actinobaculum</taxon>
    </lineage>
</organism>
<comment type="similarity">
    <text evidence="6">Belongs to the ThrE exporter (TC 2.A.79) family.</text>
</comment>
<evidence type="ECO:0000256" key="4">
    <source>
        <dbReference type="ARBA" id="ARBA00022989"/>
    </source>
</evidence>
<evidence type="ECO:0000313" key="11">
    <source>
        <dbReference type="EMBL" id="SDE04849.1"/>
    </source>
</evidence>
<evidence type="ECO:0000256" key="8">
    <source>
        <dbReference type="SAM" id="Phobius"/>
    </source>
</evidence>
<dbReference type="Pfam" id="PF06738">
    <property type="entry name" value="ThrE"/>
    <property type="match status" value="1"/>
</dbReference>
<dbReference type="Pfam" id="PF12821">
    <property type="entry name" value="ThrE_2"/>
    <property type="match status" value="1"/>
</dbReference>
<keyword evidence="5 8" id="KW-0472">Membrane</keyword>
<feature type="transmembrane region" description="Helical" evidence="8">
    <location>
        <begin position="396"/>
        <end position="417"/>
    </location>
</feature>
<dbReference type="PANTHER" id="PTHR34390:SF2">
    <property type="entry name" value="SUCCINATE TRANSPORTER SUBUNIT YJJP-RELATED"/>
    <property type="match status" value="1"/>
</dbReference>
<feature type="domain" description="Threonine/serine exporter-like N-terminal" evidence="9">
    <location>
        <begin position="139"/>
        <end position="381"/>
    </location>
</feature>
<feature type="transmembrane region" description="Helical" evidence="8">
    <location>
        <begin position="361"/>
        <end position="384"/>
    </location>
</feature>
<evidence type="ECO:0000256" key="6">
    <source>
        <dbReference type="ARBA" id="ARBA00034125"/>
    </source>
</evidence>
<dbReference type="AlphaFoldDB" id="A0A1G6ZQP3"/>
<dbReference type="InterPro" id="IPR050539">
    <property type="entry name" value="ThrE_Dicarb/AminoAcid_Exp"/>
</dbReference>
<protein>
    <submittedName>
        <fullName evidence="11">Uncharacterized membrane protein YjjP, DUF1212 family</fullName>
    </submittedName>
</protein>
<dbReference type="EMBL" id="FNAU01000001">
    <property type="protein sequence ID" value="SDE04849.1"/>
    <property type="molecule type" value="Genomic_DNA"/>
</dbReference>
<evidence type="ECO:0000256" key="2">
    <source>
        <dbReference type="ARBA" id="ARBA00022475"/>
    </source>
</evidence>
<dbReference type="GO" id="GO:0015744">
    <property type="term" value="P:succinate transport"/>
    <property type="evidence" value="ECO:0007669"/>
    <property type="project" value="TreeGrafter"/>
</dbReference>
<dbReference type="Proteomes" id="UP000182744">
    <property type="component" value="Unassembled WGS sequence"/>
</dbReference>
<feature type="compositionally biased region" description="Low complexity" evidence="7">
    <location>
        <begin position="574"/>
        <end position="587"/>
    </location>
</feature>
<dbReference type="GO" id="GO:0022857">
    <property type="term" value="F:transmembrane transporter activity"/>
    <property type="evidence" value="ECO:0007669"/>
    <property type="project" value="InterPro"/>
</dbReference>
<reference evidence="12" key="1">
    <citation type="submission" date="2016-10" db="EMBL/GenBank/DDBJ databases">
        <authorList>
            <person name="Varghese N."/>
        </authorList>
    </citation>
    <scope>NUCLEOTIDE SEQUENCE [LARGE SCALE GENOMIC DNA]</scope>
    <source>
        <strain evidence="12">DSM 20639</strain>
    </source>
</reference>
<feature type="transmembrane region" description="Helical" evidence="8">
    <location>
        <begin position="296"/>
        <end position="321"/>
    </location>
</feature>
<feature type="transmembrane region" description="Helical" evidence="8">
    <location>
        <begin position="476"/>
        <end position="495"/>
    </location>
</feature>
<proteinExistence type="inferred from homology"/>
<keyword evidence="3 8" id="KW-0812">Transmembrane</keyword>
<feature type="transmembrane region" description="Helical" evidence="8">
    <location>
        <begin position="327"/>
        <end position="349"/>
    </location>
</feature>
<dbReference type="InterPro" id="IPR010619">
    <property type="entry name" value="ThrE-like_N"/>
</dbReference>
<name>A0A1G6ZQP3_9ACTO</name>
<evidence type="ECO:0000313" key="12">
    <source>
        <dbReference type="Proteomes" id="UP000182744"/>
    </source>
</evidence>
<evidence type="ECO:0000256" key="5">
    <source>
        <dbReference type="ARBA" id="ARBA00023136"/>
    </source>
</evidence>
<feature type="region of interest" description="Disordered" evidence="7">
    <location>
        <begin position="574"/>
        <end position="615"/>
    </location>
</feature>